<dbReference type="Ensembl" id="ENSFCTT00005084811.1">
    <property type="protein sequence ID" value="ENSFCTP00005057961.1"/>
    <property type="gene ID" value="ENSFCTG00005030438.1"/>
</dbReference>
<accession>A0ABI8AFJ4</accession>
<reference evidence="3" key="3">
    <citation type="submission" date="2025-09" db="UniProtKB">
        <authorList>
            <consortium name="Ensembl"/>
        </authorList>
    </citation>
    <scope>IDENTIFICATION</scope>
    <source>
        <strain evidence="3">breed Abyssinian</strain>
    </source>
</reference>
<evidence type="ECO:0000256" key="1">
    <source>
        <dbReference type="SAM" id="MobiDB-lite"/>
    </source>
</evidence>
<protein>
    <recommendedName>
        <fullName evidence="5">Neurensin 2</fullName>
    </recommendedName>
</protein>
<feature type="transmembrane region" description="Helical" evidence="2">
    <location>
        <begin position="217"/>
        <end position="242"/>
    </location>
</feature>
<feature type="region of interest" description="Disordered" evidence="1">
    <location>
        <begin position="1"/>
        <end position="41"/>
    </location>
</feature>
<feature type="transmembrane region" description="Helical" evidence="2">
    <location>
        <begin position="164"/>
        <end position="186"/>
    </location>
</feature>
<reference evidence="3 4" key="1">
    <citation type="submission" date="2021-02" db="EMBL/GenBank/DDBJ databases">
        <title>Safari Cat Assemblies.</title>
        <authorList>
            <person name="Bredemeyer K.R."/>
            <person name="Murphy W.J."/>
        </authorList>
    </citation>
    <scope>NUCLEOTIDE SEQUENCE [LARGE SCALE GENOMIC DNA]</scope>
</reference>
<feature type="region of interest" description="Disordered" evidence="1">
    <location>
        <begin position="59"/>
        <end position="100"/>
    </location>
</feature>
<dbReference type="InterPro" id="IPR024883">
    <property type="entry name" value="Neurensin"/>
</dbReference>
<dbReference type="Pfam" id="PF14927">
    <property type="entry name" value="Neurensin"/>
    <property type="match status" value="1"/>
</dbReference>
<keyword evidence="2" id="KW-1133">Transmembrane helix</keyword>
<reference evidence="3" key="2">
    <citation type="submission" date="2025-08" db="UniProtKB">
        <authorList>
            <consortium name="Ensembl"/>
        </authorList>
    </citation>
    <scope>IDENTIFICATION</scope>
    <source>
        <strain evidence="3">breed Abyssinian</strain>
    </source>
</reference>
<gene>
    <name evidence="3" type="primary">NRSN2</name>
</gene>
<evidence type="ECO:0000256" key="2">
    <source>
        <dbReference type="SAM" id="Phobius"/>
    </source>
</evidence>
<feature type="compositionally biased region" description="Low complexity" evidence="1">
    <location>
        <begin position="72"/>
        <end position="92"/>
    </location>
</feature>
<feature type="compositionally biased region" description="Gly residues" evidence="1">
    <location>
        <begin position="13"/>
        <end position="25"/>
    </location>
</feature>
<evidence type="ECO:0008006" key="5">
    <source>
        <dbReference type="Google" id="ProtNLM"/>
    </source>
</evidence>
<sequence length="337" mass="35511">MESQMWSFRGRGRGWVPGRPGGFREGSGVSEREGSSGKRQGLSILQGCAICRARPWGGRPPPTLVSPPPPTAAQAPTEPASARLSRSGSRSAETAGRERSMMPNCDHSCGCSRGPNVEDGKWYGVRSYLHLFYEDCAGMALSDDPEGPPVLCPRRPWPSLCWKISLSTGTLLLLLGVAALTTGYAVPPKLEGIGEGEFLVLDQRAADYNQALGTCRLAGTVLCVAAGILLAICLVWAVAGWLSQDTKAEPLDAEADGHVEIFGTSQSNSCPPSSAMPMASLGFHHLPAPLGNPLCRPSSPRGTLELPTRLEGQPDLGSGPFLCPITPCPPTVSLTSP</sequence>
<name>A0ABI8AFJ4_FELCA</name>
<keyword evidence="2" id="KW-0812">Transmembrane</keyword>
<evidence type="ECO:0000313" key="4">
    <source>
        <dbReference type="Proteomes" id="UP000823872"/>
    </source>
</evidence>
<proteinExistence type="predicted"/>
<dbReference type="PANTHER" id="PTHR14796:SF5">
    <property type="entry name" value="NEURENSIN-2"/>
    <property type="match status" value="1"/>
</dbReference>
<dbReference type="Proteomes" id="UP000823872">
    <property type="component" value="Chromosome A3"/>
</dbReference>
<dbReference type="PANTHER" id="PTHR14796">
    <property type="entry name" value="NEURENSIN 1-RELATED"/>
    <property type="match status" value="1"/>
</dbReference>
<keyword evidence="4" id="KW-1185">Reference proteome</keyword>
<organism evidence="3 4">
    <name type="scientific">Felis catus</name>
    <name type="common">Cat</name>
    <name type="synonym">Felis silvestris catus</name>
    <dbReference type="NCBI Taxonomy" id="9685"/>
    <lineage>
        <taxon>Eukaryota</taxon>
        <taxon>Metazoa</taxon>
        <taxon>Chordata</taxon>
        <taxon>Craniata</taxon>
        <taxon>Vertebrata</taxon>
        <taxon>Euteleostomi</taxon>
        <taxon>Mammalia</taxon>
        <taxon>Eutheria</taxon>
        <taxon>Laurasiatheria</taxon>
        <taxon>Carnivora</taxon>
        <taxon>Feliformia</taxon>
        <taxon>Felidae</taxon>
        <taxon>Felinae</taxon>
        <taxon>Felis</taxon>
    </lineage>
</organism>
<dbReference type="GeneTree" id="ENSGT00530000063877"/>
<evidence type="ECO:0000313" key="3">
    <source>
        <dbReference type="Ensembl" id="ENSFCTP00005057961.1"/>
    </source>
</evidence>
<keyword evidence="2" id="KW-0472">Membrane</keyword>
<feature type="compositionally biased region" description="Pro residues" evidence="1">
    <location>
        <begin position="59"/>
        <end position="71"/>
    </location>
</feature>